<evidence type="ECO:0000256" key="3">
    <source>
        <dbReference type="ARBA" id="ARBA00022729"/>
    </source>
</evidence>
<keyword evidence="3 5" id="KW-0732">Signal</keyword>
<accession>A0A1I3E2Z6</accession>
<dbReference type="NCBIfam" id="TIGR02800">
    <property type="entry name" value="propeller_TolB"/>
    <property type="match status" value="1"/>
</dbReference>
<dbReference type="Pfam" id="PF07676">
    <property type="entry name" value="PD40"/>
    <property type="match status" value="2"/>
</dbReference>
<feature type="chain" id="PRO_5011800975" description="Tol-Pal system protein TolB" evidence="5">
    <location>
        <begin position="23"/>
        <end position="438"/>
    </location>
</feature>
<feature type="domain" description="TolB N-terminal" evidence="7">
    <location>
        <begin position="26"/>
        <end position="131"/>
    </location>
</feature>
<dbReference type="SUPFAM" id="SSF69304">
    <property type="entry name" value="Tricorn protease N-terminal domain"/>
    <property type="match status" value="1"/>
</dbReference>
<organism evidence="8 9">
    <name type="scientific">Albimonas pacifica</name>
    <dbReference type="NCBI Taxonomy" id="1114924"/>
    <lineage>
        <taxon>Bacteria</taxon>
        <taxon>Pseudomonadati</taxon>
        <taxon>Pseudomonadota</taxon>
        <taxon>Alphaproteobacteria</taxon>
        <taxon>Rhodobacterales</taxon>
        <taxon>Paracoccaceae</taxon>
        <taxon>Albimonas</taxon>
    </lineage>
</organism>
<dbReference type="InterPro" id="IPR011659">
    <property type="entry name" value="WD40"/>
</dbReference>
<dbReference type="InterPro" id="IPR011042">
    <property type="entry name" value="6-blade_b-propeller_TolB-like"/>
</dbReference>
<dbReference type="PANTHER" id="PTHR36842">
    <property type="entry name" value="PROTEIN TOLB HOMOLOG"/>
    <property type="match status" value="1"/>
</dbReference>
<comment type="similarity">
    <text evidence="2 5">Belongs to the TolB family.</text>
</comment>
<keyword evidence="4 5" id="KW-0574">Periplasm</keyword>
<dbReference type="SUPFAM" id="SSF52964">
    <property type="entry name" value="TolB, N-terminal domain"/>
    <property type="match status" value="1"/>
</dbReference>
<keyword evidence="5" id="KW-0131">Cell cycle</keyword>
<evidence type="ECO:0000256" key="4">
    <source>
        <dbReference type="ARBA" id="ARBA00022764"/>
    </source>
</evidence>
<dbReference type="HAMAP" id="MF_00671">
    <property type="entry name" value="TolB"/>
    <property type="match status" value="1"/>
</dbReference>
<dbReference type="STRING" id="1114924.SAMN05216258_103151"/>
<protein>
    <recommendedName>
        <fullName evidence="5">Tol-Pal system protein TolB</fullName>
    </recommendedName>
</protein>
<proteinExistence type="inferred from homology"/>
<comment type="subcellular location">
    <subcellularLocation>
        <location evidence="1 5">Periplasm</location>
    </subcellularLocation>
</comment>
<dbReference type="GO" id="GO:0051301">
    <property type="term" value="P:cell division"/>
    <property type="evidence" value="ECO:0007669"/>
    <property type="project" value="UniProtKB-UniRule"/>
</dbReference>
<evidence type="ECO:0000256" key="1">
    <source>
        <dbReference type="ARBA" id="ARBA00004418"/>
    </source>
</evidence>
<evidence type="ECO:0000313" key="8">
    <source>
        <dbReference type="EMBL" id="SFH93229.1"/>
    </source>
</evidence>
<dbReference type="GO" id="GO:0017038">
    <property type="term" value="P:protein import"/>
    <property type="evidence" value="ECO:0007669"/>
    <property type="project" value="InterPro"/>
</dbReference>
<evidence type="ECO:0000259" key="7">
    <source>
        <dbReference type="Pfam" id="PF04052"/>
    </source>
</evidence>
<dbReference type="InterPro" id="IPR014167">
    <property type="entry name" value="Tol-Pal_TolB"/>
</dbReference>
<dbReference type="Pfam" id="PF04052">
    <property type="entry name" value="TolB_N"/>
    <property type="match status" value="1"/>
</dbReference>
<feature type="region of interest" description="Disordered" evidence="6">
    <location>
        <begin position="418"/>
        <end position="438"/>
    </location>
</feature>
<evidence type="ECO:0000313" key="9">
    <source>
        <dbReference type="Proteomes" id="UP000199377"/>
    </source>
</evidence>
<evidence type="ECO:0000256" key="5">
    <source>
        <dbReference type="HAMAP-Rule" id="MF_00671"/>
    </source>
</evidence>
<sequence length="438" mass="45947" precursor="true">MAVSFAALVAAGAALAPAPGAAQEPLRIEITEGVIEPMPIAIPAFAADGGSSTYAQEIRQVVVDDLAGSGLFRVIDQSAYLAGAGSVDARPDFENWRVINAEALGVSEAALTEDGRLQVRFQLWDVFGAKPLGDGLGLRAAPGDARRIGHKIADAIHLALTGEPGYFDSRVAFVAESGPKNARQKRIAVMDQDGANLRYITDGGALVLSPQFSPAGDSLVYISWGTGAPKVVYQDLRGGGSEVLGSFPSMSFSPKFSPDGGSVLMSLTDGANTDIYSMSLSSRQISRLTSGPAIETSPDYSPDGSQIVFESDAGGNPQLYVMSASGGAPRRISFGEGAYGTPVWSPRGDLIAFTKQLGGRFHVGVMRTDGSNERLLTASFLDEGPTWSPNGRVLMFFRESPGANGAPQIWRVDANGRNLRRAPTPGAASDPSWSPLLP</sequence>
<dbReference type="GO" id="GO:0042597">
    <property type="term" value="C:periplasmic space"/>
    <property type="evidence" value="ECO:0007669"/>
    <property type="project" value="UniProtKB-SubCell"/>
</dbReference>
<evidence type="ECO:0000256" key="6">
    <source>
        <dbReference type="SAM" id="MobiDB-lite"/>
    </source>
</evidence>
<reference evidence="8 9" key="1">
    <citation type="submission" date="2016-10" db="EMBL/GenBank/DDBJ databases">
        <authorList>
            <person name="de Groot N.N."/>
        </authorList>
    </citation>
    <scope>NUCLEOTIDE SEQUENCE [LARGE SCALE GENOMIC DNA]</scope>
    <source>
        <strain evidence="8 9">CGMCC 1.11030</strain>
    </source>
</reference>
<dbReference type="Gene3D" id="3.40.50.10070">
    <property type="entry name" value="TolB, N-terminal domain"/>
    <property type="match status" value="1"/>
</dbReference>
<dbReference type="InterPro" id="IPR007195">
    <property type="entry name" value="TolB_N"/>
</dbReference>
<comment type="function">
    <text evidence="5">Part of the Tol-Pal system, which plays a role in outer membrane invagination during cell division and is important for maintaining outer membrane integrity.</text>
</comment>
<dbReference type="AlphaFoldDB" id="A0A1I3E2Z6"/>
<comment type="subunit">
    <text evidence="5">The Tol-Pal system is composed of five core proteins: the inner membrane proteins TolA, TolQ and TolR, the periplasmic protein TolB and the outer membrane protein Pal. They form a network linking the inner and outer membranes and the peptidoglycan layer.</text>
</comment>
<keyword evidence="5" id="KW-0132">Cell division</keyword>
<gene>
    <name evidence="5" type="primary">tolB</name>
    <name evidence="8" type="ORF">SAMN05216258_103151</name>
</gene>
<name>A0A1I3E2Z6_9RHOB</name>
<keyword evidence="9" id="KW-1185">Reference proteome</keyword>
<dbReference type="Gene3D" id="2.120.10.30">
    <property type="entry name" value="TolB, C-terminal domain"/>
    <property type="match status" value="1"/>
</dbReference>
<dbReference type="Proteomes" id="UP000199377">
    <property type="component" value="Unassembled WGS sequence"/>
</dbReference>
<dbReference type="OrthoDB" id="9802240at2"/>
<feature type="signal peptide" evidence="5">
    <location>
        <begin position="1"/>
        <end position="22"/>
    </location>
</feature>
<dbReference type="EMBL" id="FOQH01000003">
    <property type="protein sequence ID" value="SFH93229.1"/>
    <property type="molecule type" value="Genomic_DNA"/>
</dbReference>
<evidence type="ECO:0000256" key="2">
    <source>
        <dbReference type="ARBA" id="ARBA00009820"/>
    </source>
</evidence>
<dbReference type="PANTHER" id="PTHR36842:SF1">
    <property type="entry name" value="PROTEIN TOLB"/>
    <property type="match status" value="1"/>
</dbReference>
<dbReference type="RefSeq" id="WP_092859284.1">
    <property type="nucleotide sequence ID" value="NZ_FOQH01000003.1"/>
</dbReference>